<feature type="transmembrane region" description="Helical" evidence="5">
    <location>
        <begin position="354"/>
        <end position="372"/>
    </location>
</feature>
<feature type="region of interest" description="Disordered" evidence="4">
    <location>
        <begin position="397"/>
        <end position="440"/>
    </location>
</feature>
<evidence type="ECO:0000256" key="2">
    <source>
        <dbReference type="ARBA" id="ARBA00022989"/>
    </source>
</evidence>
<dbReference type="InterPro" id="IPR036259">
    <property type="entry name" value="MFS_trans_sf"/>
</dbReference>
<dbReference type="EMBL" id="FOMJ01000001">
    <property type="protein sequence ID" value="SFC99073.1"/>
    <property type="molecule type" value="Genomic_DNA"/>
</dbReference>
<dbReference type="PANTHER" id="PTHR23521:SF3">
    <property type="entry name" value="MFS TRANSPORTER"/>
    <property type="match status" value="1"/>
</dbReference>
<evidence type="ECO:0000256" key="4">
    <source>
        <dbReference type="SAM" id="MobiDB-lite"/>
    </source>
</evidence>
<keyword evidence="1 5" id="KW-0812">Transmembrane</keyword>
<protein>
    <submittedName>
        <fullName evidence="7">Predicted arabinose efflux permease, MFS family</fullName>
    </submittedName>
</protein>
<evidence type="ECO:0000313" key="7">
    <source>
        <dbReference type="EMBL" id="SFC99073.1"/>
    </source>
</evidence>
<dbReference type="Gene3D" id="1.20.1250.20">
    <property type="entry name" value="MFS general substrate transporter like domains"/>
    <property type="match status" value="2"/>
</dbReference>
<dbReference type="InterPro" id="IPR020846">
    <property type="entry name" value="MFS_dom"/>
</dbReference>
<reference evidence="7 8" key="1">
    <citation type="submission" date="2016-10" db="EMBL/GenBank/DDBJ databases">
        <authorList>
            <person name="de Groot N.N."/>
        </authorList>
    </citation>
    <scope>NUCLEOTIDE SEQUENCE [LARGE SCALE GENOMIC DNA]</scope>
    <source>
        <strain evidence="7 8">HL3</strain>
    </source>
</reference>
<evidence type="ECO:0000256" key="5">
    <source>
        <dbReference type="SAM" id="Phobius"/>
    </source>
</evidence>
<feature type="compositionally biased region" description="Acidic residues" evidence="4">
    <location>
        <begin position="409"/>
        <end position="440"/>
    </location>
</feature>
<feature type="transmembrane region" description="Helical" evidence="5">
    <location>
        <begin position="131"/>
        <end position="152"/>
    </location>
</feature>
<gene>
    <name evidence="7" type="ORF">SAMN05660831_00356</name>
</gene>
<feature type="transmembrane region" description="Helical" evidence="5">
    <location>
        <begin position="7"/>
        <end position="31"/>
    </location>
</feature>
<dbReference type="InterPro" id="IPR011701">
    <property type="entry name" value="MFS"/>
</dbReference>
<feature type="transmembrane region" description="Helical" evidence="5">
    <location>
        <begin position="233"/>
        <end position="253"/>
    </location>
</feature>
<feature type="transmembrane region" description="Helical" evidence="5">
    <location>
        <begin position="265"/>
        <end position="283"/>
    </location>
</feature>
<dbReference type="CDD" id="cd17477">
    <property type="entry name" value="MFS_YcaD_like"/>
    <property type="match status" value="1"/>
</dbReference>
<keyword evidence="8" id="KW-1185">Reference proteome</keyword>
<evidence type="ECO:0000256" key="3">
    <source>
        <dbReference type="ARBA" id="ARBA00023136"/>
    </source>
</evidence>
<evidence type="ECO:0000256" key="1">
    <source>
        <dbReference type="ARBA" id="ARBA00022692"/>
    </source>
</evidence>
<accession>A0A1I1NWI6</accession>
<feature type="transmembrane region" description="Helical" evidence="5">
    <location>
        <begin position="199"/>
        <end position="221"/>
    </location>
</feature>
<dbReference type="PROSITE" id="PS50850">
    <property type="entry name" value="MFS"/>
    <property type="match status" value="1"/>
</dbReference>
<feature type="transmembrane region" description="Helical" evidence="5">
    <location>
        <begin position="73"/>
        <end position="91"/>
    </location>
</feature>
<dbReference type="InterPro" id="IPR047200">
    <property type="entry name" value="MFS_YcaD-like"/>
</dbReference>
<dbReference type="AlphaFoldDB" id="A0A1I1NWI6"/>
<dbReference type="SUPFAM" id="SSF103473">
    <property type="entry name" value="MFS general substrate transporter"/>
    <property type="match status" value="1"/>
</dbReference>
<feature type="domain" description="Major facilitator superfamily (MFS) profile" evidence="6">
    <location>
        <begin position="199"/>
        <end position="440"/>
    </location>
</feature>
<feature type="transmembrane region" description="Helical" evidence="5">
    <location>
        <begin position="158"/>
        <end position="178"/>
    </location>
</feature>
<feature type="transmembrane region" description="Helical" evidence="5">
    <location>
        <begin position="97"/>
        <end position="119"/>
    </location>
</feature>
<dbReference type="GO" id="GO:0005886">
    <property type="term" value="C:plasma membrane"/>
    <property type="evidence" value="ECO:0007669"/>
    <property type="project" value="TreeGrafter"/>
</dbReference>
<evidence type="ECO:0000313" key="8">
    <source>
        <dbReference type="Proteomes" id="UP000198611"/>
    </source>
</evidence>
<dbReference type="GO" id="GO:0022857">
    <property type="term" value="F:transmembrane transporter activity"/>
    <property type="evidence" value="ECO:0007669"/>
    <property type="project" value="InterPro"/>
</dbReference>
<dbReference type="Pfam" id="PF07690">
    <property type="entry name" value="MFS_1"/>
    <property type="match status" value="1"/>
</dbReference>
<sequence length="440" mass="46282">MFRLAYSIYTLLMGIGLLLVGGGLLGTALGVRASMDGVSQSTIGLIMAAYFAGFIVGTYGAPGIVRRVGHVRAFAAFAAVASTTGILHAMFPDPVAWMFLRLITGAAFVGIYMVIESWLGEQSTSNTRGQVFALYMTITLLALAGGQFLLLAGDVSTFVPFGLVTILISLALVPVALTRLREPTPLETPTLGLRHLVSISPLGVAGAFFSGLAYAAFWGMGPVFASGIGLDKMGVATFMAATILGGALLQIPIGHLSDQLDRRSVIAGVGVTGSVLALALFAATFFGQGAIVLASFLYGGVMFTVYGLSVAHMNDHLHEGGVLEATQALLLVHGGGAVAGPLVAGLIMERFGSQALLFFFAVILALLAAYAFRRMHVSPHIPLEDQGDYMPMVRTTQAAAELDPRSDESELEYTAEMDDEEEPFQADHPEEEGEPEGSRA</sequence>
<feature type="transmembrane region" description="Helical" evidence="5">
    <location>
        <begin position="43"/>
        <end position="61"/>
    </location>
</feature>
<name>A0A1I1NWI6_9GAMM</name>
<dbReference type="STRING" id="1123397.SAMN05660831_00356"/>
<organism evidence="7 8">
    <name type="scientific">Thiohalospira halophila DSM 15071</name>
    <dbReference type="NCBI Taxonomy" id="1123397"/>
    <lineage>
        <taxon>Bacteria</taxon>
        <taxon>Pseudomonadati</taxon>
        <taxon>Pseudomonadota</taxon>
        <taxon>Gammaproteobacteria</taxon>
        <taxon>Thiohalospirales</taxon>
        <taxon>Thiohalospiraceae</taxon>
        <taxon>Thiohalospira</taxon>
    </lineage>
</organism>
<keyword evidence="2 5" id="KW-1133">Transmembrane helix</keyword>
<evidence type="ECO:0000259" key="6">
    <source>
        <dbReference type="PROSITE" id="PS50850"/>
    </source>
</evidence>
<keyword evidence="3 5" id="KW-0472">Membrane</keyword>
<dbReference type="RefSeq" id="WP_240307973.1">
    <property type="nucleotide sequence ID" value="NZ_FOMJ01000001.1"/>
</dbReference>
<feature type="transmembrane region" description="Helical" evidence="5">
    <location>
        <begin position="289"/>
        <end position="308"/>
    </location>
</feature>
<feature type="transmembrane region" description="Helical" evidence="5">
    <location>
        <begin position="328"/>
        <end position="348"/>
    </location>
</feature>
<dbReference type="PANTHER" id="PTHR23521">
    <property type="entry name" value="TRANSPORTER MFS SUPERFAMILY"/>
    <property type="match status" value="1"/>
</dbReference>
<dbReference type="Proteomes" id="UP000198611">
    <property type="component" value="Unassembled WGS sequence"/>
</dbReference>
<proteinExistence type="predicted"/>